<evidence type="ECO:0000313" key="1">
    <source>
        <dbReference type="EMBL" id="GJT92376.1"/>
    </source>
</evidence>
<gene>
    <name evidence="1" type="ORF">Tco_1081221</name>
</gene>
<proteinExistence type="predicted"/>
<comment type="caution">
    <text evidence="1">The sequence shown here is derived from an EMBL/GenBank/DDBJ whole genome shotgun (WGS) entry which is preliminary data.</text>
</comment>
<sequence>MKKESLRRYLLKAVFEYVQPRMESTVRDVLKKNPINFFSSSSTSADSLTKYELKHKLYDMMQKSRSFLAHEKHLELNKSDWFKEPNANDAPEQNWFNELVNDEKEPKEFDDMMGSTNDFTKFAKNYLKKDKIMKADLEGPAFTLLKGNYKNSIELEYNMENAIFSDGPDSNG</sequence>
<reference evidence="1" key="2">
    <citation type="submission" date="2022-01" db="EMBL/GenBank/DDBJ databases">
        <authorList>
            <person name="Yamashiro T."/>
            <person name="Shiraishi A."/>
            <person name="Satake H."/>
            <person name="Nakayama K."/>
        </authorList>
    </citation>
    <scope>NUCLEOTIDE SEQUENCE</scope>
</reference>
<protein>
    <submittedName>
        <fullName evidence="1">Uncharacterized protein</fullName>
    </submittedName>
</protein>
<accession>A0ABQ5HX29</accession>
<organism evidence="1 2">
    <name type="scientific">Tanacetum coccineum</name>
    <dbReference type="NCBI Taxonomy" id="301880"/>
    <lineage>
        <taxon>Eukaryota</taxon>
        <taxon>Viridiplantae</taxon>
        <taxon>Streptophyta</taxon>
        <taxon>Embryophyta</taxon>
        <taxon>Tracheophyta</taxon>
        <taxon>Spermatophyta</taxon>
        <taxon>Magnoliopsida</taxon>
        <taxon>eudicotyledons</taxon>
        <taxon>Gunneridae</taxon>
        <taxon>Pentapetalae</taxon>
        <taxon>asterids</taxon>
        <taxon>campanulids</taxon>
        <taxon>Asterales</taxon>
        <taxon>Asteraceae</taxon>
        <taxon>Asteroideae</taxon>
        <taxon>Anthemideae</taxon>
        <taxon>Anthemidinae</taxon>
        <taxon>Tanacetum</taxon>
    </lineage>
</organism>
<dbReference type="Proteomes" id="UP001151760">
    <property type="component" value="Unassembled WGS sequence"/>
</dbReference>
<reference evidence="1" key="1">
    <citation type="journal article" date="2022" name="Int. J. Mol. Sci.">
        <title>Draft Genome of Tanacetum Coccineum: Genomic Comparison of Closely Related Tanacetum-Family Plants.</title>
        <authorList>
            <person name="Yamashiro T."/>
            <person name="Shiraishi A."/>
            <person name="Nakayama K."/>
            <person name="Satake H."/>
        </authorList>
    </citation>
    <scope>NUCLEOTIDE SEQUENCE</scope>
</reference>
<name>A0ABQ5HX29_9ASTR</name>
<evidence type="ECO:0000313" key="2">
    <source>
        <dbReference type="Proteomes" id="UP001151760"/>
    </source>
</evidence>
<keyword evidence="2" id="KW-1185">Reference proteome</keyword>
<dbReference type="EMBL" id="BQNB010020103">
    <property type="protein sequence ID" value="GJT92376.1"/>
    <property type="molecule type" value="Genomic_DNA"/>
</dbReference>